<evidence type="ECO:0000259" key="9">
    <source>
        <dbReference type="PROSITE" id="PS50103"/>
    </source>
</evidence>
<feature type="transmembrane region" description="Helical" evidence="8">
    <location>
        <begin position="1874"/>
        <end position="1896"/>
    </location>
</feature>
<feature type="compositionally biased region" description="Basic and acidic residues" evidence="7">
    <location>
        <begin position="225"/>
        <end position="242"/>
    </location>
</feature>
<dbReference type="CDD" id="cd07557">
    <property type="entry name" value="trimeric_dUTPase"/>
    <property type="match status" value="1"/>
</dbReference>
<keyword evidence="6" id="KW-0863">Zinc-finger</keyword>
<dbReference type="GO" id="GO:0046081">
    <property type="term" value="P:dUTP catabolic process"/>
    <property type="evidence" value="ECO:0007669"/>
    <property type="project" value="InterPro"/>
</dbReference>
<name>A0A9P1CNC2_9DINO</name>
<feature type="region of interest" description="Disordered" evidence="7">
    <location>
        <begin position="286"/>
        <end position="358"/>
    </location>
</feature>
<evidence type="ECO:0000313" key="12">
    <source>
        <dbReference type="Proteomes" id="UP001152797"/>
    </source>
</evidence>
<dbReference type="InterPro" id="IPR008181">
    <property type="entry name" value="dUTPase"/>
</dbReference>
<feature type="region of interest" description="Disordered" evidence="7">
    <location>
        <begin position="1445"/>
        <end position="1472"/>
    </location>
</feature>
<comment type="caution">
    <text evidence="10">The sequence shown here is derived from an EMBL/GenBank/DDBJ whole genome shotgun (WGS) entry which is preliminary data.</text>
</comment>
<feature type="region of interest" description="Disordered" evidence="7">
    <location>
        <begin position="219"/>
        <end position="242"/>
    </location>
</feature>
<sequence length="2208" mass="245547">MKDLSVSSGAWWDAVVMEAQTTYNTWLHSEPLQRLYLSPDVPRDCKTTWARLGQRGQSMLLQALPDGLRSGMLANRVAHTVEIIYRVLTRYQPGGLGEKALLLRQLVDGRSPTNLVDFLDQIKAWKRSLRRSQELKVATPDPTLLIGALDKMSGVVVQSSPQAAFRLNSMRTQLMVDVNPTLPAVVSYADSVMAEAESLFHGGVPANATVKVKALEGGAAAEAPQKGEGKGKTAEKGGKGDRLPCKFFGTEDGCKKGSDCSYIHDWSSIDKKGRCYNCSSTKHSRRDCTVKATTSKENSGGDAGGKGKSGSDKGKGPDGAGTAPALKKADQPSEQSAKDEESKSSGTGGGHPRVEGDLARVPAPPVQELMQEAAALLKSLKGSALKTIKVNSLEVQSSGQALLDGGATHALRTTKSKREWEQAVEVRMELAQGSAVLRQLPWSKTLLSLTPVQCIVPLGVLAEIVHCVRWEGTTFELTDPSGCILDTQLENGCPTGEVERHFVERRARLAILKGEGNIGGLDDSFVEELKELRSMFPEVPVELLVQVLTSKRGYREGDLPWNRHQRRRFRRAQQIVVHLFSGKDAGFWKKELDTPQRATICVDTELDSRQNLLRDDVMEYLLELADSGRTCAWIGGPPCRTMSRLRYRQPGPPPLRSRLGPERFGLNGLNESLLCQVQQDTILWLRHYYLYHRAKKVNTEKTLYLTEQPEGPMGHSRRKPTTLGTNLYGLQQLQGLRGAGSTPEGAPEKMSVDERIQLSKSWSAWAPGLKRAIAEALRRELEVKVKRMTLEGWKKHLRNDHLPYYRGCRTCLESQGQSRHHRKIVTPESYTLGIDLAGPFKKGTDQLGCGRYILVGVYTLPTTLDGRPLHQKEEEGPAHRCRDPRGEGDGTASAGVPRGQKEEEGPAHRCRDPRGEGAPVPGDDLAEENEDPLEVEEDTTGESPADEKEDDPQKWREKIQAEESFKIGPLTFVEILPDRKGPSVIAGLSRLHARLRYLGLPLLRLHSDRAGELRSQAIRKWSEQRQAAIGVLKGHTRTLLKETNQDPTMWPLAARHAAERKLRQQLAGFGIPVRDMLPYGSTAIARQKIWFQKYMDWKLSRRKVTVLGPDAAMSASMPGYFVQGEDGKFFHSVDVIIAEGTPEEAQLEDAAEIGELRGYDFCTDQFLRSLIADVEGLAEGLAREDAVQRQLQEEETEEMAFSQEVFLQTKTYSLAEVKQELEEWKASMESEFHSITEETGAIRVITEAEAEQLRRDAERQNVLFERIPAKAVFTRKAGTGKRKCRACACGNFMTQRSLADTYAGGTGATEVRAILRRCGLRSCSAVTLDVKTAFLRARKDHSKEIVIVQPPQVFILAGVCQPGTLWLVDRALYGLITSPKEWTQFRNQRMVTFKWSVNGIDYAVEKTEDPDIWKIVKPAWRCTDPGGEGTWTAVAEAPLHRCTDSGGEGTWAASSGGSLEGHGSLNEERPQSAAMTDVGKVQNEVVGYFVTYVDDVLAVGEEGVLDGFCTRMQQEWEVGSPDWLRKDGPPVRFLGMEIELRKGVYRVHQQSYIQSLLEKYPEEKGLRLSHIKTPEEEDHVTPQEVQVAQRQTGELLWLAGRTRPDISFAVSLMSMYATKRPKGVMKIGREVRAYLKTSLDLALEYGRLPDGDFGEGGSQRRARHENLIEVYTDASYASSGLKSISGVVGFYAGAPVFWITCRQSFVTLSTAEAELMSMLEGLTALRCVKSVVSMLQSGPLEGRMYSDSTAGISIVSGTTGSWRTRHLKIRAQGLHEAVDRGETTLEHQSGKLLVADGMTKQLQGMLLRHFIQALKMTTEKREVVAVKRLCEGGDQRKRLQDALALLVVSTSIVMASAEGTEIEPTATNEDSMSWIFLMVAVAVILVVVDMVSRFGIDTLRRWISREEPGLLMHELASVPTRGTEGSAGLDLTTVEEYRIPSGEYMLVRTGIAVELPHGTYGRMVRGIEVGGGVIDRDFRGEIKVLIHNLSPMEFWIRSGDRVAQLIVEKAMEVRVEQVDALSTTTRVLTGPEWTNSRDADIYSAEPFDHDTSDIHAEGDDSTEFHITDVFPDYYLPERQWYGSATRTMETMIIENGIGGGYWPLEWSDDLWTLVTQRPSMRGPDITREFKLSSSVDALVRIHSTPRQKLYDFEDTDPNEKFSELQLTIAWLLLNQKAVVCSRRRGRRAPYLPETWTGYTIHLRISSRA</sequence>
<evidence type="ECO:0000256" key="4">
    <source>
        <dbReference type="ARBA" id="ARBA00022801"/>
    </source>
</evidence>
<dbReference type="Gene3D" id="2.70.40.10">
    <property type="match status" value="1"/>
</dbReference>
<gene>
    <name evidence="10" type="ORF">C1SCF055_LOCUS21176</name>
</gene>
<evidence type="ECO:0000313" key="11">
    <source>
        <dbReference type="EMBL" id="CAL4781843.1"/>
    </source>
</evidence>
<dbReference type="GO" id="GO:0006226">
    <property type="term" value="P:dUMP biosynthetic process"/>
    <property type="evidence" value="ECO:0007669"/>
    <property type="project" value="InterPro"/>
</dbReference>
<feature type="compositionally biased region" description="Basic and acidic residues" evidence="7">
    <location>
        <begin position="327"/>
        <end position="343"/>
    </location>
</feature>
<evidence type="ECO:0000256" key="5">
    <source>
        <dbReference type="ARBA" id="ARBA00023080"/>
    </source>
</evidence>
<dbReference type="GO" id="GO:0004170">
    <property type="term" value="F:dUTP diphosphatase activity"/>
    <property type="evidence" value="ECO:0007669"/>
    <property type="project" value="UniProtKB-EC"/>
</dbReference>
<dbReference type="EMBL" id="CAMXCT030001965">
    <property type="protein sequence ID" value="CAL4781843.1"/>
    <property type="molecule type" value="Genomic_DNA"/>
</dbReference>
<keyword evidence="6" id="KW-0479">Metal-binding</keyword>
<comment type="similarity">
    <text evidence="2">Belongs to the dUTPase family.</text>
</comment>
<reference evidence="10" key="1">
    <citation type="submission" date="2022-10" db="EMBL/GenBank/DDBJ databases">
        <authorList>
            <person name="Chen Y."/>
            <person name="Dougan E. K."/>
            <person name="Chan C."/>
            <person name="Rhodes N."/>
            <person name="Thang M."/>
        </authorList>
    </citation>
    <scope>NUCLEOTIDE SEQUENCE</scope>
</reference>
<dbReference type="InterPro" id="IPR029054">
    <property type="entry name" value="dUTPase-like"/>
</dbReference>
<evidence type="ECO:0000313" key="10">
    <source>
        <dbReference type="EMBL" id="CAI3994531.1"/>
    </source>
</evidence>
<keyword evidence="8" id="KW-1133">Transmembrane helix</keyword>
<dbReference type="CDD" id="cd09272">
    <property type="entry name" value="RNase_HI_RT_Ty1"/>
    <property type="match status" value="1"/>
</dbReference>
<dbReference type="PROSITE" id="PS50103">
    <property type="entry name" value="ZF_C3H1"/>
    <property type="match status" value="1"/>
</dbReference>
<feature type="region of interest" description="Disordered" evidence="7">
    <location>
        <begin position="863"/>
        <end position="955"/>
    </location>
</feature>
<dbReference type="OrthoDB" id="419889at2759"/>
<keyword evidence="6" id="KW-0862">Zinc</keyword>
<feature type="compositionally biased region" description="Basic and acidic residues" evidence="7">
    <location>
        <begin position="867"/>
        <end position="888"/>
    </location>
</feature>
<evidence type="ECO:0000256" key="8">
    <source>
        <dbReference type="SAM" id="Phobius"/>
    </source>
</evidence>
<dbReference type="EMBL" id="CAMXCT010001965">
    <property type="protein sequence ID" value="CAI3994531.1"/>
    <property type="molecule type" value="Genomic_DNA"/>
</dbReference>
<keyword evidence="8" id="KW-0812">Transmembrane</keyword>
<reference evidence="11 12" key="2">
    <citation type="submission" date="2024-05" db="EMBL/GenBank/DDBJ databases">
        <authorList>
            <person name="Chen Y."/>
            <person name="Shah S."/>
            <person name="Dougan E. K."/>
            <person name="Thang M."/>
            <person name="Chan C."/>
        </authorList>
    </citation>
    <scope>NUCLEOTIDE SEQUENCE [LARGE SCALE GENOMIC DNA]</scope>
</reference>
<dbReference type="InterPro" id="IPR000571">
    <property type="entry name" value="Znf_CCCH"/>
</dbReference>
<keyword evidence="5" id="KW-0546">Nucleotide metabolism</keyword>
<evidence type="ECO:0000256" key="3">
    <source>
        <dbReference type="ARBA" id="ARBA00012379"/>
    </source>
</evidence>
<dbReference type="InterPro" id="IPR033704">
    <property type="entry name" value="dUTPase_trimeric"/>
</dbReference>
<dbReference type="GO" id="GO:0008270">
    <property type="term" value="F:zinc ion binding"/>
    <property type="evidence" value="ECO:0007669"/>
    <property type="project" value="UniProtKB-KW"/>
</dbReference>
<protein>
    <recommendedName>
        <fullName evidence="3">dUTP diphosphatase</fullName>
        <ecNumber evidence="3">3.6.1.23</ecNumber>
    </recommendedName>
</protein>
<feature type="domain" description="C3H1-type" evidence="9">
    <location>
        <begin position="239"/>
        <end position="267"/>
    </location>
</feature>
<feature type="compositionally biased region" description="Basic and acidic residues" evidence="7">
    <location>
        <begin position="899"/>
        <end position="915"/>
    </location>
</feature>
<keyword evidence="8" id="KW-0472">Membrane</keyword>
<dbReference type="EMBL" id="CAMXCT020001965">
    <property type="protein sequence ID" value="CAL1147906.1"/>
    <property type="molecule type" value="Genomic_DNA"/>
</dbReference>
<feature type="compositionally biased region" description="Low complexity" evidence="7">
    <location>
        <begin position="1454"/>
        <end position="1464"/>
    </location>
</feature>
<feature type="zinc finger region" description="C3H1-type" evidence="6">
    <location>
        <begin position="239"/>
        <end position="267"/>
    </location>
</feature>
<accession>A0A9P1CNC2</accession>
<feature type="compositionally biased region" description="Acidic residues" evidence="7">
    <location>
        <begin position="924"/>
        <end position="940"/>
    </location>
</feature>
<keyword evidence="4" id="KW-0378">Hydrolase</keyword>
<evidence type="ECO:0000256" key="1">
    <source>
        <dbReference type="ARBA" id="ARBA00005142"/>
    </source>
</evidence>
<evidence type="ECO:0000256" key="2">
    <source>
        <dbReference type="ARBA" id="ARBA00006581"/>
    </source>
</evidence>
<dbReference type="PANTHER" id="PTHR11241">
    <property type="entry name" value="DEOXYURIDINE 5'-TRIPHOSPHATE NUCLEOTIDOHYDROLASE"/>
    <property type="match status" value="1"/>
</dbReference>
<dbReference type="InterPro" id="IPR036157">
    <property type="entry name" value="dUTPase-like_sf"/>
</dbReference>
<dbReference type="GO" id="GO:0000287">
    <property type="term" value="F:magnesium ion binding"/>
    <property type="evidence" value="ECO:0007669"/>
    <property type="project" value="InterPro"/>
</dbReference>
<dbReference type="Proteomes" id="UP001152797">
    <property type="component" value="Unassembled WGS sequence"/>
</dbReference>
<proteinExistence type="inferred from homology"/>
<dbReference type="Pfam" id="PF00692">
    <property type="entry name" value="dUTPase"/>
    <property type="match status" value="1"/>
</dbReference>
<comment type="pathway">
    <text evidence="1">Pyrimidine metabolism; dUMP biosynthesis; dUMP from dCTP (dUTP route): step 2/2.</text>
</comment>
<dbReference type="SUPFAM" id="SSF51283">
    <property type="entry name" value="dUTPase-like"/>
    <property type="match status" value="1"/>
</dbReference>
<dbReference type="EC" id="3.6.1.23" evidence="3"/>
<keyword evidence="12" id="KW-1185">Reference proteome</keyword>
<evidence type="ECO:0000256" key="6">
    <source>
        <dbReference type="PROSITE-ProRule" id="PRU00723"/>
    </source>
</evidence>
<dbReference type="PANTHER" id="PTHR11241:SF0">
    <property type="entry name" value="DEOXYURIDINE 5'-TRIPHOSPHATE NUCLEOTIDOHYDROLASE"/>
    <property type="match status" value="1"/>
</dbReference>
<organism evidence="10">
    <name type="scientific">Cladocopium goreaui</name>
    <dbReference type="NCBI Taxonomy" id="2562237"/>
    <lineage>
        <taxon>Eukaryota</taxon>
        <taxon>Sar</taxon>
        <taxon>Alveolata</taxon>
        <taxon>Dinophyceae</taxon>
        <taxon>Suessiales</taxon>
        <taxon>Symbiodiniaceae</taxon>
        <taxon>Cladocopium</taxon>
    </lineage>
</organism>
<evidence type="ECO:0000256" key="7">
    <source>
        <dbReference type="SAM" id="MobiDB-lite"/>
    </source>
</evidence>